<comment type="caution">
    <text evidence="1">The sequence shown here is derived from an EMBL/GenBank/DDBJ whole genome shotgun (WGS) entry which is preliminary data.</text>
</comment>
<organism evidence="1 2">
    <name type="scientific">Lactovum miscens</name>
    <dbReference type="NCBI Taxonomy" id="190387"/>
    <lineage>
        <taxon>Bacteria</taxon>
        <taxon>Bacillati</taxon>
        <taxon>Bacillota</taxon>
        <taxon>Bacilli</taxon>
        <taxon>Lactobacillales</taxon>
        <taxon>Streptococcaceae</taxon>
        <taxon>Lactovum</taxon>
    </lineage>
</organism>
<accession>A0A841C707</accession>
<dbReference type="Pfam" id="PF11184">
    <property type="entry name" value="DUF2969"/>
    <property type="match status" value="1"/>
</dbReference>
<keyword evidence="2" id="KW-1185">Reference proteome</keyword>
<protein>
    <recommendedName>
        <fullName evidence="3">DUF2969 domain-containing protein</fullName>
    </recommendedName>
</protein>
<dbReference type="RefSeq" id="WP_183539883.1">
    <property type="nucleotide sequence ID" value="NZ_JACHHV010000015.1"/>
</dbReference>
<dbReference type="EMBL" id="JACHHV010000015">
    <property type="protein sequence ID" value="MBB5888124.1"/>
    <property type="molecule type" value="Genomic_DNA"/>
</dbReference>
<dbReference type="AlphaFoldDB" id="A0A841C707"/>
<gene>
    <name evidence="1" type="ORF">HNQ37_001016</name>
</gene>
<name>A0A841C707_9LACT</name>
<reference evidence="1 2" key="1">
    <citation type="submission" date="2020-08" db="EMBL/GenBank/DDBJ databases">
        <title>Genomic Encyclopedia of Type Strains, Phase IV (KMG-IV): sequencing the most valuable type-strain genomes for metagenomic binning, comparative biology and taxonomic classification.</title>
        <authorList>
            <person name="Goeker M."/>
        </authorList>
    </citation>
    <scope>NUCLEOTIDE SEQUENCE [LARGE SCALE GENOMIC DNA]</scope>
    <source>
        <strain evidence="1 2">DSM 14925</strain>
    </source>
</reference>
<evidence type="ECO:0000313" key="2">
    <source>
        <dbReference type="Proteomes" id="UP000562464"/>
    </source>
</evidence>
<sequence>MNKKDIEITIRDTKEGVDLFIGKKLIGSVVETDSNFEAHSSQKFLANFKNYADAEEEVIRNYNLSI</sequence>
<evidence type="ECO:0000313" key="1">
    <source>
        <dbReference type="EMBL" id="MBB5888124.1"/>
    </source>
</evidence>
<evidence type="ECO:0008006" key="3">
    <source>
        <dbReference type="Google" id="ProtNLM"/>
    </source>
</evidence>
<dbReference type="InterPro" id="IPR021351">
    <property type="entry name" value="DUF2969"/>
</dbReference>
<dbReference type="Proteomes" id="UP000562464">
    <property type="component" value="Unassembled WGS sequence"/>
</dbReference>
<proteinExistence type="predicted"/>